<gene>
    <name evidence="1" type="ORF">Y1Q_0001188</name>
</gene>
<dbReference type="AlphaFoldDB" id="A0A151PEB8"/>
<sequence length="76" mass="8141">MGPAAPSAPLPRVRSKVWESAGGYATAAPQGVLRPCPAACHHLEKMSTKNTGIFPDYRYSMLLDKHRGSHMACCSA</sequence>
<keyword evidence="2" id="KW-1185">Reference proteome</keyword>
<dbReference type="Proteomes" id="UP000050525">
    <property type="component" value="Unassembled WGS sequence"/>
</dbReference>
<name>A0A151PEB8_ALLMI</name>
<proteinExistence type="predicted"/>
<accession>A0A151PEB8</accession>
<dbReference type="EMBL" id="AKHW03000422">
    <property type="protein sequence ID" value="KYO47373.1"/>
    <property type="molecule type" value="Genomic_DNA"/>
</dbReference>
<comment type="caution">
    <text evidence="1">The sequence shown here is derived from an EMBL/GenBank/DDBJ whole genome shotgun (WGS) entry which is preliminary data.</text>
</comment>
<evidence type="ECO:0000313" key="1">
    <source>
        <dbReference type="EMBL" id="KYO47373.1"/>
    </source>
</evidence>
<organism evidence="1 2">
    <name type="scientific">Alligator mississippiensis</name>
    <name type="common">American alligator</name>
    <dbReference type="NCBI Taxonomy" id="8496"/>
    <lineage>
        <taxon>Eukaryota</taxon>
        <taxon>Metazoa</taxon>
        <taxon>Chordata</taxon>
        <taxon>Craniata</taxon>
        <taxon>Vertebrata</taxon>
        <taxon>Euteleostomi</taxon>
        <taxon>Archelosauria</taxon>
        <taxon>Archosauria</taxon>
        <taxon>Crocodylia</taxon>
        <taxon>Alligatoridae</taxon>
        <taxon>Alligatorinae</taxon>
        <taxon>Alligator</taxon>
    </lineage>
</organism>
<protein>
    <submittedName>
        <fullName evidence="1">Uncharacterized protein</fullName>
    </submittedName>
</protein>
<reference evidence="1 2" key="1">
    <citation type="journal article" date="2012" name="Genome Biol.">
        <title>Sequencing three crocodilian genomes to illuminate the evolution of archosaurs and amniotes.</title>
        <authorList>
            <person name="St John J.A."/>
            <person name="Braun E.L."/>
            <person name="Isberg S.R."/>
            <person name="Miles L.G."/>
            <person name="Chong A.Y."/>
            <person name="Gongora J."/>
            <person name="Dalzell P."/>
            <person name="Moran C."/>
            <person name="Bed'hom B."/>
            <person name="Abzhanov A."/>
            <person name="Burgess S.C."/>
            <person name="Cooksey A.M."/>
            <person name="Castoe T.A."/>
            <person name="Crawford N.G."/>
            <person name="Densmore L.D."/>
            <person name="Drew J.C."/>
            <person name="Edwards S.V."/>
            <person name="Faircloth B.C."/>
            <person name="Fujita M.K."/>
            <person name="Greenwold M.J."/>
            <person name="Hoffmann F.G."/>
            <person name="Howard J.M."/>
            <person name="Iguchi T."/>
            <person name="Janes D.E."/>
            <person name="Khan S.Y."/>
            <person name="Kohno S."/>
            <person name="de Koning A.J."/>
            <person name="Lance S.L."/>
            <person name="McCarthy F.M."/>
            <person name="McCormack J.E."/>
            <person name="Merchant M.E."/>
            <person name="Peterson D.G."/>
            <person name="Pollock D.D."/>
            <person name="Pourmand N."/>
            <person name="Raney B.J."/>
            <person name="Roessler K.A."/>
            <person name="Sanford J.R."/>
            <person name="Sawyer R.H."/>
            <person name="Schmidt C.J."/>
            <person name="Triplett E.W."/>
            <person name="Tuberville T.D."/>
            <person name="Venegas-Anaya M."/>
            <person name="Howard J.T."/>
            <person name="Jarvis E.D."/>
            <person name="Guillette L.J.Jr."/>
            <person name="Glenn T.C."/>
            <person name="Green R.E."/>
            <person name="Ray D.A."/>
        </authorList>
    </citation>
    <scope>NUCLEOTIDE SEQUENCE [LARGE SCALE GENOMIC DNA]</scope>
    <source>
        <strain evidence="1">KSC_2009_1</strain>
    </source>
</reference>
<evidence type="ECO:0000313" key="2">
    <source>
        <dbReference type="Proteomes" id="UP000050525"/>
    </source>
</evidence>